<evidence type="ECO:0000313" key="8">
    <source>
        <dbReference type="EMBL" id="KAL2918891.1"/>
    </source>
</evidence>
<dbReference type="InterPro" id="IPR026749">
    <property type="entry name" value="Tmem135"/>
</dbReference>
<evidence type="ECO:0000259" key="7">
    <source>
        <dbReference type="Pfam" id="PF15982"/>
    </source>
</evidence>
<evidence type="ECO:0000256" key="6">
    <source>
        <dbReference type="SAM" id="MobiDB-lite"/>
    </source>
</evidence>
<evidence type="ECO:0000256" key="1">
    <source>
        <dbReference type="ARBA" id="ARBA00004127"/>
    </source>
</evidence>
<accession>A0ABR4NHA3</accession>
<keyword evidence="5" id="KW-0472">Membrane</keyword>
<dbReference type="Pfam" id="PF15982">
    <property type="entry name" value="TMEM135_C_rich"/>
    <property type="match status" value="1"/>
</dbReference>
<comment type="subcellular location">
    <subcellularLocation>
        <location evidence="1">Endomembrane system</location>
        <topology evidence="1">Multi-pass membrane protein</topology>
    </subcellularLocation>
</comment>
<evidence type="ECO:0000256" key="5">
    <source>
        <dbReference type="ARBA" id="ARBA00023136"/>
    </source>
</evidence>
<comment type="caution">
    <text evidence="8">The sequence shown here is derived from an EMBL/GenBank/DDBJ whole genome shotgun (WGS) entry which is preliminary data.</text>
</comment>
<dbReference type="Proteomes" id="UP001527925">
    <property type="component" value="Unassembled WGS sequence"/>
</dbReference>
<dbReference type="InterPro" id="IPR031926">
    <property type="entry name" value="TMEM135_N"/>
</dbReference>
<gene>
    <name evidence="8" type="ORF">HK105_201725</name>
</gene>
<evidence type="ECO:0000256" key="2">
    <source>
        <dbReference type="ARBA" id="ARBA00008924"/>
    </source>
</evidence>
<proteinExistence type="inferred from homology"/>
<sequence length="630" mass="69983">MSFLENFIESVAQVLSLALTDKETERLLSSFTALQQRLRELSVDNLRRLEAQSRKRKLLCKHPGPCAVNATRSFVRSFAITYALKYALGFVPAVLTGKAFIKPRILVKIGGRDTISFALFMSLFISSYKAVLCTLRNVRQTNDKWNAFIAGSLAGLSILADKNKSRRIMIALYLSTRTTHFLSRWLWRAHVSRWSEKLGFHNPNAITAAGGSNGNGSDADAVVLHSRVASDSSDAGSSVSGASLTVSTARDDGGVEFVIGSASARTPRQLGTPKRSYEMVDGSPLVHRRGNTHQQRANGNGHGSGSDSELSPVAAKSSDPAHEDVDDLHHTHHPLRKTIRQASAAIVMMLSSSQILHDYVTDPDTLAKSYNSFLLTHGGLRDLDPKRPSVYMDAMGEVVRNCASMETTKYLPIPPGGSFVDSIPKGIEAAKLLLYQDKITQHSHEFVLCSLMHPHSPHCIDSVTHAFYKEWYRAMALYGPLNLIMTLIFRGKKTITQPVRTLRQIIVSVIRSSLFLTCYVTAAWTLPCLFRTLRGRDEPWMYYINGIVSGAMVMIEVPGRRLELALYCMPRAIESLYNHLVKKGYARHVPFGEAIYFCLSTGVLMTLYQTDPGSIHSGYRKIMYRFFGVN</sequence>
<evidence type="ECO:0000256" key="4">
    <source>
        <dbReference type="ARBA" id="ARBA00022989"/>
    </source>
</evidence>
<keyword evidence="4" id="KW-1133">Transmembrane helix</keyword>
<evidence type="ECO:0000256" key="3">
    <source>
        <dbReference type="ARBA" id="ARBA00022692"/>
    </source>
</evidence>
<reference evidence="8 9" key="1">
    <citation type="submission" date="2023-09" db="EMBL/GenBank/DDBJ databases">
        <title>Pangenome analysis of Batrachochytrium dendrobatidis and related Chytrids.</title>
        <authorList>
            <person name="Yacoub M.N."/>
            <person name="Stajich J.E."/>
            <person name="James T.Y."/>
        </authorList>
    </citation>
    <scope>NUCLEOTIDE SEQUENCE [LARGE SCALE GENOMIC DNA]</scope>
    <source>
        <strain evidence="8 9">JEL0888</strain>
    </source>
</reference>
<evidence type="ECO:0000313" key="9">
    <source>
        <dbReference type="Proteomes" id="UP001527925"/>
    </source>
</evidence>
<name>A0ABR4NHA3_9FUNG</name>
<keyword evidence="3" id="KW-0812">Transmembrane</keyword>
<keyword evidence="9" id="KW-1185">Reference proteome</keyword>
<dbReference type="PANTHER" id="PTHR12459:SF15">
    <property type="entry name" value="TRANSMEMBRANE PROTEIN 135"/>
    <property type="match status" value="1"/>
</dbReference>
<dbReference type="EMBL" id="JADGIZ020000005">
    <property type="protein sequence ID" value="KAL2918891.1"/>
    <property type="molecule type" value="Genomic_DNA"/>
</dbReference>
<comment type="similarity">
    <text evidence="2">Belongs to the TMEM135 family.</text>
</comment>
<dbReference type="PANTHER" id="PTHR12459">
    <property type="entry name" value="TRANSMEMBRANE PROTEIN 135-RELATED"/>
    <property type="match status" value="1"/>
</dbReference>
<protein>
    <recommendedName>
        <fullName evidence="7">Transmembrane protein 135 N-terminal domain-containing protein</fullName>
    </recommendedName>
</protein>
<feature type="region of interest" description="Disordered" evidence="6">
    <location>
        <begin position="284"/>
        <end position="327"/>
    </location>
</feature>
<feature type="domain" description="Transmembrane protein 135 N-terminal" evidence="7">
    <location>
        <begin position="452"/>
        <end position="578"/>
    </location>
</feature>
<organism evidence="8 9">
    <name type="scientific">Polyrhizophydium stewartii</name>
    <dbReference type="NCBI Taxonomy" id="2732419"/>
    <lineage>
        <taxon>Eukaryota</taxon>
        <taxon>Fungi</taxon>
        <taxon>Fungi incertae sedis</taxon>
        <taxon>Chytridiomycota</taxon>
        <taxon>Chytridiomycota incertae sedis</taxon>
        <taxon>Chytridiomycetes</taxon>
        <taxon>Rhizophydiales</taxon>
        <taxon>Rhizophydiales incertae sedis</taxon>
        <taxon>Polyrhizophydium</taxon>
    </lineage>
</organism>